<name>E6LYC5_9ACTO</name>
<comment type="caution">
    <text evidence="2">The sequence shown here is derived from an EMBL/GenBank/DDBJ whole genome shotgun (WGS) entry which is preliminary data.</text>
</comment>
<reference evidence="2 3" key="1">
    <citation type="submission" date="2010-12" db="EMBL/GenBank/DDBJ databases">
        <authorList>
            <person name="Muzny D."/>
            <person name="Qin X."/>
            <person name="Deng J."/>
            <person name="Jiang H."/>
            <person name="Liu Y."/>
            <person name="Qu J."/>
            <person name="Song X.-Z."/>
            <person name="Zhang L."/>
            <person name="Thornton R."/>
            <person name="Coyle M."/>
            <person name="Francisco L."/>
            <person name="Jackson L."/>
            <person name="Javaid M."/>
            <person name="Korchina V."/>
            <person name="Kovar C."/>
            <person name="Mata R."/>
            <person name="Mathew T."/>
            <person name="Ngo R."/>
            <person name="Nguyen L."/>
            <person name="Nguyen N."/>
            <person name="Okwuonu G."/>
            <person name="Ongeri F."/>
            <person name="Pham C."/>
            <person name="Simmons D."/>
            <person name="Wilczek-Boney K."/>
            <person name="Hale W."/>
            <person name="Jakkamsetti A."/>
            <person name="Pham P."/>
            <person name="Ruth R."/>
            <person name="San Lucas F."/>
            <person name="Warren J."/>
            <person name="Zhang J."/>
            <person name="Zhao Z."/>
            <person name="Zhou C."/>
            <person name="Zhu D."/>
            <person name="Lee S."/>
            <person name="Bess C."/>
            <person name="Blankenburg K."/>
            <person name="Forbes L."/>
            <person name="Fu Q."/>
            <person name="Gubbala S."/>
            <person name="Hirani K."/>
            <person name="Jayaseelan J.C."/>
            <person name="Lara F."/>
            <person name="Munidasa M."/>
            <person name="Palculict T."/>
            <person name="Patil S."/>
            <person name="Pu L.-L."/>
            <person name="Saada N."/>
            <person name="Tang L."/>
            <person name="Weissenberger G."/>
            <person name="Zhu Y."/>
            <person name="Hemphill L."/>
            <person name="Shang Y."/>
            <person name="Youmans B."/>
            <person name="Ayvaz T."/>
            <person name="Ross M."/>
            <person name="Santibanez J."/>
            <person name="Aqrawi P."/>
            <person name="Gross S."/>
            <person name="Joshi V."/>
            <person name="Fowler G."/>
            <person name="Nazareth L."/>
            <person name="Reid J."/>
            <person name="Worley K."/>
            <person name="Petrosino J."/>
            <person name="Highlander S."/>
            <person name="Gibbs R."/>
        </authorList>
    </citation>
    <scope>NUCLEOTIDE SEQUENCE [LARGE SCALE GENOMIC DNA]</scope>
    <source>
        <strain evidence="2 3">ATCC 51333</strain>
    </source>
</reference>
<evidence type="ECO:0000313" key="2">
    <source>
        <dbReference type="EMBL" id="EFU80258.1"/>
    </source>
</evidence>
<organism evidence="2 3">
    <name type="scientific">Mobiluncus curtisii ATCC 51333</name>
    <dbReference type="NCBI Taxonomy" id="887326"/>
    <lineage>
        <taxon>Bacteria</taxon>
        <taxon>Bacillati</taxon>
        <taxon>Actinomycetota</taxon>
        <taxon>Actinomycetes</taxon>
        <taxon>Actinomycetales</taxon>
        <taxon>Actinomycetaceae</taxon>
        <taxon>Mobiluncus</taxon>
    </lineage>
</organism>
<dbReference type="Proteomes" id="UP000005573">
    <property type="component" value="Unassembled WGS sequence"/>
</dbReference>
<accession>E6LYC5</accession>
<keyword evidence="1" id="KW-0812">Transmembrane</keyword>
<dbReference type="HOGENOM" id="CLU_2974448_0_0_11"/>
<gene>
    <name evidence="2" type="ORF">HMPREF0388_0862</name>
</gene>
<proteinExistence type="predicted"/>
<keyword evidence="1" id="KW-1133">Transmembrane helix</keyword>
<dbReference type="AlphaFoldDB" id="E6LYC5"/>
<sequence length="58" mass="6333">MRSGNEASRVLFLGFFERVVLCLGIIRGSLGIVLLGWCLTGFETILGFRDGRLSAISD</sequence>
<evidence type="ECO:0000256" key="1">
    <source>
        <dbReference type="SAM" id="Phobius"/>
    </source>
</evidence>
<protein>
    <submittedName>
        <fullName evidence="2">Uncharacterized protein</fullName>
    </submittedName>
</protein>
<keyword evidence="1" id="KW-0472">Membrane</keyword>
<feature type="transmembrane region" description="Helical" evidence="1">
    <location>
        <begin position="20"/>
        <end position="42"/>
    </location>
</feature>
<dbReference type="EMBL" id="AEPY01000006">
    <property type="protein sequence ID" value="EFU80258.1"/>
    <property type="molecule type" value="Genomic_DNA"/>
</dbReference>
<evidence type="ECO:0000313" key="3">
    <source>
        <dbReference type="Proteomes" id="UP000005573"/>
    </source>
</evidence>